<organism evidence="3 4">
    <name type="scientific">Vibrio hepatarius</name>
    <dbReference type="NCBI Taxonomy" id="171383"/>
    <lineage>
        <taxon>Bacteria</taxon>
        <taxon>Pseudomonadati</taxon>
        <taxon>Pseudomonadota</taxon>
        <taxon>Gammaproteobacteria</taxon>
        <taxon>Vibrionales</taxon>
        <taxon>Vibrionaceae</taxon>
        <taxon>Vibrio</taxon>
        <taxon>Vibrio oreintalis group</taxon>
    </lineage>
</organism>
<dbReference type="Proteomes" id="UP000037530">
    <property type="component" value="Unassembled WGS sequence"/>
</dbReference>
<dbReference type="PATRIC" id="fig|171383.3.peg.4407"/>
<dbReference type="EMBL" id="LHPI01000037">
    <property type="protein sequence ID" value="KOO05202.1"/>
    <property type="molecule type" value="Genomic_DNA"/>
</dbReference>
<evidence type="ECO:0000313" key="4">
    <source>
        <dbReference type="Proteomes" id="UP000037530"/>
    </source>
</evidence>
<dbReference type="PROSITE" id="PS50883">
    <property type="entry name" value="EAL"/>
    <property type="match status" value="1"/>
</dbReference>
<proteinExistence type="predicted"/>
<dbReference type="Gene3D" id="3.20.20.450">
    <property type="entry name" value="EAL domain"/>
    <property type="match status" value="1"/>
</dbReference>
<dbReference type="Pfam" id="PF00563">
    <property type="entry name" value="EAL"/>
    <property type="match status" value="1"/>
</dbReference>
<dbReference type="PANTHER" id="PTHR33121">
    <property type="entry name" value="CYCLIC DI-GMP PHOSPHODIESTERASE PDEF"/>
    <property type="match status" value="1"/>
</dbReference>
<name>A0A0M0HTI8_9VIBR</name>
<evidence type="ECO:0000259" key="2">
    <source>
        <dbReference type="PROSITE" id="PS50887"/>
    </source>
</evidence>
<dbReference type="InterPro" id="IPR043128">
    <property type="entry name" value="Rev_trsase/Diguanyl_cyclase"/>
</dbReference>
<feature type="domain" description="GGDEF" evidence="2">
    <location>
        <begin position="52"/>
        <end position="195"/>
    </location>
</feature>
<sequence length="438" mass="49335">MIEDETVILDKSKQGKNRAVKAPLSELVSPIQKVLDRREFFSEIELLISFKQRFFLLALKVSNQDRLNEEYGYIETEKQIEMVRPWIIEVISKLVSPENFTLSKVESDTFFISLHDDVPRERISKIIDHLLQTGTGQDLKTIHSAPTLIQLSAGLGVYPESGDTLNQLINSTVASLAKFRNSRDLGGDSASHAMAFSLYDIKRAISQKQFQLWYQPKVDLKTSTVVGVEALIRWNHPELGILLPPYFLNWVNMYGLMGELNKWIIDTGFAKCREFLNSGKEITVAMNLDASCLLDKNSLLSIQKAQRKYKVPPHLIEFEIVETVGVRKGDKGLEVLAALKARGYQISIDDFGTGMSNISYLMYMPANIVKLDRMFCNNIDDEKMIVLTKAAIEMASIVDMSVVAEGIETQEQLDAMLALGCDIGQGYFFGRPAPDYSI</sequence>
<reference evidence="4" key="1">
    <citation type="submission" date="2015-08" db="EMBL/GenBank/DDBJ databases">
        <title>Vibrio galatheae sp. nov., a novel member of the Vibrionaceae family isolated from the Solomon Islands.</title>
        <authorList>
            <person name="Giubergia S."/>
            <person name="Machado H."/>
            <person name="Mateiu R.V."/>
            <person name="Gram L."/>
        </authorList>
    </citation>
    <scope>NUCLEOTIDE SEQUENCE [LARGE SCALE GENOMIC DNA]</scope>
    <source>
        <strain evidence="4">DSM 19134</strain>
    </source>
</reference>
<evidence type="ECO:0000313" key="3">
    <source>
        <dbReference type="EMBL" id="KOO05202.1"/>
    </source>
</evidence>
<dbReference type="RefSeq" id="WP_053411080.1">
    <property type="nucleotide sequence ID" value="NZ_LHPI01000037.1"/>
</dbReference>
<dbReference type="CDD" id="cd01948">
    <property type="entry name" value="EAL"/>
    <property type="match status" value="1"/>
</dbReference>
<dbReference type="InterPro" id="IPR035919">
    <property type="entry name" value="EAL_sf"/>
</dbReference>
<keyword evidence="4" id="KW-1185">Reference proteome</keyword>
<protein>
    <recommendedName>
        <fullName evidence="5">Diguanylate phosphodiesterase</fullName>
    </recommendedName>
</protein>
<dbReference type="InterPro" id="IPR001633">
    <property type="entry name" value="EAL_dom"/>
</dbReference>
<dbReference type="InterPro" id="IPR050706">
    <property type="entry name" value="Cyclic-di-GMP_PDE-like"/>
</dbReference>
<gene>
    <name evidence="3" type="ORF">AKJ31_21610</name>
</gene>
<dbReference type="SMART" id="SM00052">
    <property type="entry name" value="EAL"/>
    <property type="match status" value="1"/>
</dbReference>
<dbReference type="SUPFAM" id="SSF141868">
    <property type="entry name" value="EAL domain-like"/>
    <property type="match status" value="1"/>
</dbReference>
<dbReference type="AlphaFoldDB" id="A0A0M0HTI8"/>
<evidence type="ECO:0008006" key="5">
    <source>
        <dbReference type="Google" id="ProtNLM"/>
    </source>
</evidence>
<evidence type="ECO:0000259" key="1">
    <source>
        <dbReference type="PROSITE" id="PS50883"/>
    </source>
</evidence>
<feature type="domain" description="EAL" evidence="1">
    <location>
        <begin position="194"/>
        <end position="438"/>
    </location>
</feature>
<comment type="caution">
    <text evidence="3">The sequence shown here is derived from an EMBL/GenBank/DDBJ whole genome shotgun (WGS) entry which is preliminary data.</text>
</comment>
<accession>A0A0M0HTI8</accession>
<dbReference type="InterPro" id="IPR029787">
    <property type="entry name" value="Nucleotide_cyclase"/>
</dbReference>
<dbReference type="Gene3D" id="3.30.70.270">
    <property type="match status" value="1"/>
</dbReference>
<dbReference type="SUPFAM" id="SSF55073">
    <property type="entry name" value="Nucleotide cyclase"/>
    <property type="match status" value="1"/>
</dbReference>
<dbReference type="GO" id="GO:0071111">
    <property type="term" value="F:cyclic-guanylate-specific phosphodiesterase activity"/>
    <property type="evidence" value="ECO:0007669"/>
    <property type="project" value="InterPro"/>
</dbReference>
<dbReference type="OrthoDB" id="9816034at2"/>
<dbReference type="InterPro" id="IPR000160">
    <property type="entry name" value="GGDEF_dom"/>
</dbReference>
<dbReference type="PANTHER" id="PTHR33121:SF70">
    <property type="entry name" value="SIGNALING PROTEIN YKOW"/>
    <property type="match status" value="1"/>
</dbReference>
<dbReference type="STRING" id="171383.AKJ31_21610"/>
<dbReference type="PROSITE" id="PS50887">
    <property type="entry name" value="GGDEF"/>
    <property type="match status" value="1"/>
</dbReference>